<evidence type="ECO:0000313" key="15">
    <source>
        <dbReference type="Proteomes" id="UP000825002"/>
    </source>
</evidence>
<comment type="similarity">
    <text evidence="1">Belongs to the teashirt C2H2-type zinc-finger protein family.</text>
</comment>
<protein>
    <submittedName>
        <fullName evidence="14">Protein tiptop</fullName>
    </submittedName>
</protein>
<name>A0ABQ7SBU1_9ACAR</name>
<sequence length="833" mass="88853">MWCGQSFKSLAELTQHMKVTQHYTNIISQEQITSWRQPDTDSTQAQVNAILTCKVCDEPFGSLKDLSAHMAKRAHYSPGQGPPGSSTSSTSASANQLMMMTGGSGGMPDSVGSPIAMATAKTRSSSSTVCMGDDGDSPNDEHSMSPPAAHQNRGDTSATSASLNHSQSSKVTSGGSGTRKKSLPVRKLLELERQAGGQSHHPFGDLSISADTAAAYHQQNQHSSKKHRTSQTDRLAADSDLSSPEHGAEASVNELSANKRKRRHKHHNQHYRHHKKQRHDGEQSANPKETTSSSSDNHSGNESDDASSTRSSPADGEESDADLKDNVASERRKQRRRRHCHHRNQHHRRKNDEDERSNSSSSCNESMAPNSAHSGHSAQSTHSMTAVNAPCDECSRTTHSAGSTTHTRGRGAPDMGPRVSGVPASASTMKPGSVSRQLLASLMSSSTNADVDPDQVDEELLTKPLMFDDDDDEEEGDAENQDKNDSQNSVSKCSDENVSYKVVGTDQQKEYSATVNSDKDEHEEVTPNKQQKEENEEKEEEDRESDLTEATEGVEHQSTINEVSKPSEEVDAEKTIASVSDTIKVEHSIGDTTNDDDDNDNKDVKVDNKLLKHEPAESSSEIETPATNMSTSRSGNNETTTDQVNESTVTVTASANSKQQSSKLALSKLTSKTSIIDGEKATAVGGKKARIKSTTASSAGSSLSALESLVEKSFDPKAGGRGVQQTGILQRLGIDEEICPPWQHMNYANWYVAAAAAAAAAAYGGGGGGVPGASPPPHLGVPAGMEHAGGHLDVPAWAALHHNLAPTPAGIRTPPTPVSASSSSTAARHTPSR</sequence>
<evidence type="ECO:0000256" key="5">
    <source>
        <dbReference type="ARBA" id="ARBA00022737"/>
    </source>
</evidence>
<evidence type="ECO:0000256" key="12">
    <source>
        <dbReference type="SAM" id="MobiDB-lite"/>
    </source>
</evidence>
<keyword evidence="5" id="KW-0677">Repeat</keyword>
<dbReference type="PANTHER" id="PTHR12487">
    <property type="entry name" value="TEASHIRT-RELATED"/>
    <property type="match status" value="1"/>
</dbReference>
<evidence type="ECO:0000256" key="2">
    <source>
        <dbReference type="ARBA" id="ARBA00022473"/>
    </source>
</evidence>
<reference evidence="14 15" key="1">
    <citation type="submission" date="2020-10" db="EMBL/GenBank/DDBJ databases">
        <authorList>
            <person name="Klimov P.B."/>
            <person name="Dyachkov S.M."/>
            <person name="Chetverikov P.E."/>
        </authorList>
    </citation>
    <scope>NUCLEOTIDE SEQUENCE [LARGE SCALE GENOMIC DNA]</scope>
    <source>
        <strain evidence="14">BMOC 18-1129-001#AD2665</strain>
        <tissue evidence="14">Entire mites</tissue>
    </source>
</reference>
<comment type="caution">
    <text evidence="14">The sequence shown here is derived from an EMBL/GenBank/DDBJ whole genome shotgun (WGS) entry which is preliminary data.</text>
</comment>
<dbReference type="EMBL" id="JAIFTH010000058">
    <property type="protein sequence ID" value="KAG9510895.1"/>
    <property type="molecule type" value="Genomic_DNA"/>
</dbReference>
<evidence type="ECO:0000256" key="10">
    <source>
        <dbReference type="ARBA" id="ARBA00023163"/>
    </source>
</evidence>
<evidence type="ECO:0000313" key="14">
    <source>
        <dbReference type="EMBL" id="KAG9510895.1"/>
    </source>
</evidence>
<dbReference type="PROSITE" id="PS00028">
    <property type="entry name" value="ZINC_FINGER_C2H2_1"/>
    <property type="match status" value="1"/>
</dbReference>
<feature type="compositionally biased region" description="Low complexity" evidence="12">
    <location>
        <begin position="77"/>
        <end position="92"/>
    </location>
</feature>
<feature type="region of interest" description="Disordered" evidence="12">
    <location>
        <begin position="73"/>
        <end position="92"/>
    </location>
</feature>
<evidence type="ECO:0000256" key="4">
    <source>
        <dbReference type="ARBA" id="ARBA00022723"/>
    </source>
</evidence>
<feature type="region of interest" description="Disordered" evidence="12">
    <location>
        <begin position="98"/>
        <end position="183"/>
    </location>
</feature>
<keyword evidence="10" id="KW-0804">Transcription</keyword>
<feature type="compositionally biased region" description="Basic and acidic residues" evidence="12">
    <location>
        <begin position="601"/>
        <end position="616"/>
    </location>
</feature>
<evidence type="ECO:0000256" key="1">
    <source>
        <dbReference type="ARBA" id="ARBA00007158"/>
    </source>
</evidence>
<evidence type="ECO:0000259" key="13">
    <source>
        <dbReference type="PROSITE" id="PS00028"/>
    </source>
</evidence>
<keyword evidence="3" id="KW-0678">Repressor</keyword>
<keyword evidence="4" id="KW-0479">Metal-binding</keyword>
<feature type="compositionally biased region" description="Polar residues" evidence="12">
    <location>
        <begin position="372"/>
        <end position="386"/>
    </location>
</feature>
<feature type="compositionally biased region" description="Basic residues" evidence="12">
    <location>
        <begin position="258"/>
        <end position="278"/>
    </location>
</feature>
<dbReference type="InterPro" id="IPR027008">
    <property type="entry name" value="Teashirt_fam"/>
</dbReference>
<feature type="compositionally biased region" description="Polar residues" evidence="12">
    <location>
        <begin position="397"/>
        <end position="406"/>
    </location>
</feature>
<feature type="compositionally biased region" description="Low complexity" evidence="12">
    <location>
        <begin position="289"/>
        <end position="300"/>
    </location>
</feature>
<feature type="compositionally biased region" description="Polar residues" evidence="12">
    <location>
        <begin position="425"/>
        <end position="449"/>
    </location>
</feature>
<gene>
    <name evidence="14" type="primary">tio</name>
    <name evidence="14" type="ORF">GZH46_00546</name>
</gene>
<feature type="domain" description="C2H2-type" evidence="13">
    <location>
        <begin position="53"/>
        <end position="75"/>
    </location>
</feature>
<keyword evidence="2" id="KW-0217">Developmental protein</keyword>
<feature type="compositionally biased region" description="Low complexity" evidence="12">
    <location>
        <begin position="358"/>
        <end position="371"/>
    </location>
</feature>
<evidence type="ECO:0000256" key="9">
    <source>
        <dbReference type="ARBA" id="ARBA00023125"/>
    </source>
</evidence>
<keyword evidence="8" id="KW-0805">Transcription regulation</keyword>
<accession>A0ABQ7SBU1</accession>
<keyword evidence="7" id="KW-0862">Zinc</keyword>
<dbReference type="Proteomes" id="UP000825002">
    <property type="component" value="Unassembled WGS sequence"/>
</dbReference>
<evidence type="ECO:0000256" key="11">
    <source>
        <dbReference type="ARBA" id="ARBA00023242"/>
    </source>
</evidence>
<feature type="compositionally biased region" description="Basic and acidic residues" evidence="12">
    <location>
        <begin position="565"/>
        <end position="574"/>
    </location>
</feature>
<keyword evidence="6" id="KW-0863">Zinc-finger</keyword>
<proteinExistence type="inferred from homology"/>
<evidence type="ECO:0000256" key="3">
    <source>
        <dbReference type="ARBA" id="ARBA00022491"/>
    </source>
</evidence>
<feature type="compositionally biased region" description="Acidic residues" evidence="12">
    <location>
        <begin position="467"/>
        <end position="479"/>
    </location>
</feature>
<feature type="region of interest" description="Disordered" evidence="12">
    <location>
        <begin position="215"/>
        <end position="663"/>
    </location>
</feature>
<feature type="compositionally biased region" description="Basic residues" evidence="12">
    <location>
        <begin position="332"/>
        <end position="349"/>
    </location>
</feature>
<keyword evidence="11" id="KW-0539">Nucleus</keyword>
<keyword evidence="9" id="KW-0238">DNA-binding</keyword>
<organism evidence="14 15">
    <name type="scientific">Fragariocoptes setiger</name>
    <dbReference type="NCBI Taxonomy" id="1670756"/>
    <lineage>
        <taxon>Eukaryota</taxon>
        <taxon>Metazoa</taxon>
        <taxon>Ecdysozoa</taxon>
        <taxon>Arthropoda</taxon>
        <taxon>Chelicerata</taxon>
        <taxon>Arachnida</taxon>
        <taxon>Acari</taxon>
        <taxon>Acariformes</taxon>
        <taxon>Trombidiformes</taxon>
        <taxon>Prostigmata</taxon>
        <taxon>Eupodina</taxon>
        <taxon>Eriophyoidea</taxon>
        <taxon>Phytoptidae</taxon>
        <taxon>Fragariocoptes</taxon>
    </lineage>
</organism>
<evidence type="ECO:0000256" key="7">
    <source>
        <dbReference type="ARBA" id="ARBA00022833"/>
    </source>
</evidence>
<feature type="compositionally biased region" description="Polar residues" evidence="12">
    <location>
        <begin position="154"/>
        <end position="173"/>
    </location>
</feature>
<feature type="compositionally biased region" description="Basic and acidic residues" evidence="12">
    <location>
        <begin position="321"/>
        <end position="331"/>
    </location>
</feature>
<dbReference type="PANTHER" id="PTHR12487:SF7">
    <property type="entry name" value="PROTEIN TEASHIRT-RELATED"/>
    <property type="match status" value="1"/>
</dbReference>
<feature type="compositionally biased region" description="Polar residues" evidence="12">
    <location>
        <begin position="617"/>
        <end position="656"/>
    </location>
</feature>
<feature type="region of interest" description="Disordered" evidence="12">
    <location>
        <begin position="807"/>
        <end position="833"/>
    </location>
</feature>
<feature type="compositionally biased region" description="Low complexity" evidence="12">
    <location>
        <begin position="818"/>
        <end position="833"/>
    </location>
</feature>
<dbReference type="SMART" id="SM00355">
    <property type="entry name" value="ZnF_C2H2"/>
    <property type="match status" value="2"/>
</dbReference>
<feature type="compositionally biased region" description="Acidic residues" evidence="12">
    <location>
        <begin position="536"/>
        <end position="549"/>
    </location>
</feature>
<keyword evidence="15" id="KW-1185">Reference proteome</keyword>
<dbReference type="InterPro" id="IPR013087">
    <property type="entry name" value="Znf_C2H2_type"/>
</dbReference>
<evidence type="ECO:0000256" key="6">
    <source>
        <dbReference type="ARBA" id="ARBA00022771"/>
    </source>
</evidence>
<evidence type="ECO:0000256" key="8">
    <source>
        <dbReference type="ARBA" id="ARBA00023015"/>
    </source>
</evidence>
<feature type="compositionally biased region" description="Basic and acidic residues" evidence="12">
    <location>
        <begin position="517"/>
        <end position="535"/>
    </location>
</feature>